<dbReference type="EMBL" id="MU394318">
    <property type="protein sequence ID" value="KAI6086195.1"/>
    <property type="molecule type" value="Genomic_DNA"/>
</dbReference>
<protein>
    <submittedName>
        <fullName evidence="1">Uncharacterized protein</fullName>
    </submittedName>
</protein>
<keyword evidence="2" id="KW-1185">Reference proteome</keyword>
<evidence type="ECO:0000313" key="2">
    <source>
        <dbReference type="Proteomes" id="UP001497680"/>
    </source>
</evidence>
<evidence type="ECO:0000313" key="1">
    <source>
        <dbReference type="EMBL" id="KAI6086195.1"/>
    </source>
</evidence>
<dbReference type="Proteomes" id="UP001497680">
    <property type="component" value="Unassembled WGS sequence"/>
</dbReference>
<proteinExistence type="predicted"/>
<organism evidence="1 2">
    <name type="scientific">Hypoxylon rubiginosum</name>
    <dbReference type="NCBI Taxonomy" id="110542"/>
    <lineage>
        <taxon>Eukaryota</taxon>
        <taxon>Fungi</taxon>
        <taxon>Dikarya</taxon>
        <taxon>Ascomycota</taxon>
        <taxon>Pezizomycotina</taxon>
        <taxon>Sordariomycetes</taxon>
        <taxon>Xylariomycetidae</taxon>
        <taxon>Xylariales</taxon>
        <taxon>Hypoxylaceae</taxon>
        <taxon>Hypoxylon</taxon>
    </lineage>
</organism>
<sequence>MATVWRRACVGCTRSKRQCTKGVPACRRCIDRGIPCVYPPARRTNGVVRTVAPAPAPADLQDPSLADSSATAPLTTHEHDSTGSSSSTGAEDIYFPPLQLTQADICETLGPSPLQPSFNDDDDTDGATPGILKDAWFLTPESWVADYTLPEMEPEVVQDLILQRFVDGVQDWLRDWVTKGSSPLHHWHLYREKMPRHVQDAYTAVATYHAAETPATRSTTARVLDDRVAQLLQDQAVVTSQPAGREAMDVFDHVSRVQALLAYQAIRLFDGDVRMRAQAESLIPTLALWSRQLLESAKDSLARRPARFLAAFLSAENASADGFSRVAKSGGDAAEEAVWRAWVLVESVRRTWLVANYLQEIYLHMKRGWGECPGRVRFTMRAGLWEAPSPHAWASACRERGALFLESKQTERLVFDSGPEDVDAFSLVMLELSYGVERIERWLGGAKEACRERQSLVEVLG</sequence>
<reference evidence="1 2" key="1">
    <citation type="journal article" date="2022" name="New Phytol.">
        <title>Ecological generalism drives hyperdiversity of secondary metabolite gene clusters in xylarialean endophytes.</title>
        <authorList>
            <person name="Franco M.E.E."/>
            <person name="Wisecaver J.H."/>
            <person name="Arnold A.E."/>
            <person name="Ju Y.M."/>
            <person name="Slot J.C."/>
            <person name="Ahrendt S."/>
            <person name="Moore L.P."/>
            <person name="Eastman K.E."/>
            <person name="Scott K."/>
            <person name="Konkel Z."/>
            <person name="Mondo S.J."/>
            <person name="Kuo A."/>
            <person name="Hayes R.D."/>
            <person name="Haridas S."/>
            <person name="Andreopoulos B."/>
            <person name="Riley R."/>
            <person name="LaButti K."/>
            <person name="Pangilinan J."/>
            <person name="Lipzen A."/>
            <person name="Amirebrahimi M."/>
            <person name="Yan J."/>
            <person name="Adam C."/>
            <person name="Keymanesh K."/>
            <person name="Ng V."/>
            <person name="Louie K."/>
            <person name="Northen T."/>
            <person name="Drula E."/>
            <person name="Henrissat B."/>
            <person name="Hsieh H.M."/>
            <person name="Youens-Clark K."/>
            <person name="Lutzoni F."/>
            <person name="Miadlikowska J."/>
            <person name="Eastwood D.C."/>
            <person name="Hamelin R.C."/>
            <person name="Grigoriev I.V."/>
            <person name="U'Ren J.M."/>
        </authorList>
    </citation>
    <scope>NUCLEOTIDE SEQUENCE [LARGE SCALE GENOMIC DNA]</scope>
    <source>
        <strain evidence="1 2">ER1909</strain>
    </source>
</reference>
<gene>
    <name evidence="1" type="ORF">F4821DRAFT_239068</name>
</gene>
<comment type="caution">
    <text evidence="1">The sequence shown here is derived from an EMBL/GenBank/DDBJ whole genome shotgun (WGS) entry which is preliminary data.</text>
</comment>
<accession>A0ACC0D0X1</accession>
<name>A0ACC0D0X1_9PEZI</name>